<dbReference type="STRING" id="1908237.BEN47_06030"/>
<dbReference type="AlphaFoldDB" id="A0A1G1SQB8"/>
<dbReference type="Proteomes" id="UP000176294">
    <property type="component" value="Unassembled WGS sequence"/>
</dbReference>
<keyword evidence="2" id="KW-1185">Reference proteome</keyword>
<comment type="caution">
    <text evidence="1">The sequence shown here is derived from an EMBL/GenBank/DDBJ whole genome shotgun (WGS) entry which is preliminary data.</text>
</comment>
<reference evidence="1 2" key="1">
    <citation type="submission" date="2016-08" db="EMBL/GenBank/DDBJ databases">
        <title>Hymenobacter coccineus sp. nov., Hymenobacter lapidarius sp. nov. and Hymenobacter glacialis sp. nov., isolated from Antarctic soil.</title>
        <authorList>
            <person name="Sedlacek I."/>
            <person name="Kralova S."/>
            <person name="Kyrova K."/>
            <person name="Maslanova I."/>
            <person name="Stankova E."/>
            <person name="Vrbovska V."/>
            <person name="Nemec M."/>
            <person name="Bartak M."/>
            <person name="Svec P."/>
            <person name="Busse H.-J."/>
            <person name="Pantucek R."/>
        </authorList>
    </citation>
    <scope>NUCLEOTIDE SEQUENCE [LARGE SCALE GENOMIC DNA]</scope>
    <source>
        <strain evidence="1 2">CCM 8643</strain>
    </source>
</reference>
<evidence type="ECO:0000313" key="1">
    <source>
        <dbReference type="EMBL" id="OGX80813.1"/>
    </source>
</evidence>
<dbReference type="EMBL" id="MDZB01000175">
    <property type="protein sequence ID" value="OGX80813.1"/>
    <property type="molecule type" value="Genomic_DNA"/>
</dbReference>
<evidence type="ECO:0000313" key="2">
    <source>
        <dbReference type="Proteomes" id="UP000176294"/>
    </source>
</evidence>
<name>A0A1G1SQB8_9BACT</name>
<proteinExistence type="predicted"/>
<organism evidence="1 2">
    <name type="scientific">Hymenobacter lapidarius</name>
    <dbReference type="NCBI Taxonomy" id="1908237"/>
    <lineage>
        <taxon>Bacteria</taxon>
        <taxon>Pseudomonadati</taxon>
        <taxon>Bacteroidota</taxon>
        <taxon>Cytophagia</taxon>
        <taxon>Cytophagales</taxon>
        <taxon>Hymenobacteraceae</taxon>
        <taxon>Hymenobacter</taxon>
    </lineage>
</organism>
<accession>A0A1G1SQB8</accession>
<gene>
    <name evidence="1" type="ORF">BEN47_06030</name>
</gene>
<protein>
    <submittedName>
        <fullName evidence="1">Uncharacterized protein</fullName>
    </submittedName>
</protein>
<sequence length="107" mass="11638">MHHGELVDGLRFIKQPDDGFVDELVRRLVEALGLEQVDDRGEGIFFQHERAKHGHFELGSLGRQLAGRARVEGDHPGSAAGPKSRFGSGCGLLQAVVHPVLHRISGV</sequence>